<feature type="domain" description="HAMP" evidence="5">
    <location>
        <begin position="171"/>
        <end position="223"/>
    </location>
</feature>
<name>B9M8A6_GEODF</name>
<evidence type="ECO:0000259" key="4">
    <source>
        <dbReference type="PROSITE" id="PS50111"/>
    </source>
</evidence>
<dbReference type="Proteomes" id="UP000007721">
    <property type="component" value="Chromosome"/>
</dbReference>
<keyword evidence="7" id="KW-1185">Reference proteome</keyword>
<dbReference type="InterPro" id="IPR003660">
    <property type="entry name" value="HAMP_dom"/>
</dbReference>
<dbReference type="STRING" id="316067.Geob_2016"/>
<feature type="domain" description="Methyl-accepting transducer" evidence="4">
    <location>
        <begin position="312"/>
        <end position="548"/>
    </location>
</feature>
<evidence type="ECO:0000313" key="7">
    <source>
        <dbReference type="Proteomes" id="UP000007721"/>
    </source>
</evidence>
<dbReference type="SUPFAM" id="SSF58104">
    <property type="entry name" value="Methyl-accepting chemotaxis protein (MCP) signaling domain"/>
    <property type="match status" value="3"/>
</dbReference>
<dbReference type="RefSeq" id="WP_012647101.1">
    <property type="nucleotide sequence ID" value="NC_011979.1"/>
</dbReference>
<dbReference type="Pfam" id="PF00672">
    <property type="entry name" value="HAMP"/>
    <property type="match status" value="1"/>
</dbReference>
<dbReference type="SMART" id="SM00283">
    <property type="entry name" value="MA"/>
    <property type="match status" value="1"/>
</dbReference>
<dbReference type="Pfam" id="PF00015">
    <property type="entry name" value="MCPsignal"/>
    <property type="match status" value="1"/>
</dbReference>
<evidence type="ECO:0000313" key="6">
    <source>
        <dbReference type="EMBL" id="ACM20372.1"/>
    </source>
</evidence>
<evidence type="ECO:0000256" key="3">
    <source>
        <dbReference type="PROSITE-ProRule" id="PRU00284"/>
    </source>
</evidence>
<dbReference type="GO" id="GO:0016020">
    <property type="term" value="C:membrane"/>
    <property type="evidence" value="ECO:0007669"/>
    <property type="project" value="InterPro"/>
</dbReference>
<dbReference type="InterPro" id="IPR004089">
    <property type="entry name" value="MCPsignal_dom"/>
</dbReference>
<reference evidence="6 7" key="1">
    <citation type="submission" date="2009-01" db="EMBL/GenBank/DDBJ databases">
        <title>Complete sequence of Geobacter sp. FRC-32.</title>
        <authorList>
            <consortium name="US DOE Joint Genome Institute"/>
            <person name="Lucas S."/>
            <person name="Copeland A."/>
            <person name="Lapidus A."/>
            <person name="Glavina del Rio T."/>
            <person name="Dalin E."/>
            <person name="Tice H."/>
            <person name="Bruce D."/>
            <person name="Goodwin L."/>
            <person name="Pitluck S."/>
            <person name="Saunders E."/>
            <person name="Brettin T."/>
            <person name="Detter J.C."/>
            <person name="Han C."/>
            <person name="Larimer F."/>
            <person name="Land M."/>
            <person name="Hauser L."/>
            <person name="Kyrpides N."/>
            <person name="Ovchinnikova G."/>
            <person name="Kostka J."/>
            <person name="Richardson P."/>
        </authorList>
    </citation>
    <scope>NUCLEOTIDE SEQUENCE [LARGE SCALE GENOMIC DNA]</scope>
    <source>
        <strain evidence="7">DSM 22248 / JCM 15807 / FRC-32</strain>
    </source>
</reference>
<dbReference type="PROSITE" id="PS50885">
    <property type="entry name" value="HAMP"/>
    <property type="match status" value="1"/>
</dbReference>
<dbReference type="GO" id="GO:0007165">
    <property type="term" value="P:signal transduction"/>
    <property type="evidence" value="ECO:0007669"/>
    <property type="project" value="UniProtKB-KW"/>
</dbReference>
<dbReference type="AlphaFoldDB" id="B9M8A6"/>
<dbReference type="HOGENOM" id="CLU_000445_107_27_7"/>
<organism evidence="6 7">
    <name type="scientific">Geotalea daltonii (strain DSM 22248 / JCM 15807 / FRC-32)</name>
    <name type="common">Geobacter daltonii</name>
    <dbReference type="NCBI Taxonomy" id="316067"/>
    <lineage>
        <taxon>Bacteria</taxon>
        <taxon>Pseudomonadati</taxon>
        <taxon>Thermodesulfobacteriota</taxon>
        <taxon>Desulfuromonadia</taxon>
        <taxon>Geobacterales</taxon>
        <taxon>Geobacteraceae</taxon>
        <taxon>Geotalea</taxon>
    </lineage>
</organism>
<dbReference type="Gene3D" id="1.10.287.950">
    <property type="entry name" value="Methyl-accepting chemotaxis protein"/>
    <property type="match status" value="3"/>
</dbReference>
<dbReference type="CDD" id="cd06225">
    <property type="entry name" value="HAMP"/>
    <property type="match status" value="1"/>
</dbReference>
<evidence type="ECO:0000259" key="5">
    <source>
        <dbReference type="PROSITE" id="PS50885"/>
    </source>
</evidence>
<gene>
    <name evidence="6" type="primary">mcp64H-13</name>
    <name evidence="6" type="ordered locus">Geob_2016</name>
</gene>
<comment type="similarity">
    <text evidence="2">Belongs to the methyl-accepting chemotaxis (MCP) protein family.</text>
</comment>
<dbReference type="PROSITE" id="PS50111">
    <property type="entry name" value="CHEMOTAXIS_TRANSDUC_2"/>
    <property type="match status" value="1"/>
</dbReference>
<dbReference type="PANTHER" id="PTHR32089:SF112">
    <property type="entry name" value="LYSOZYME-LIKE PROTEIN-RELATED"/>
    <property type="match status" value="1"/>
</dbReference>
<evidence type="ECO:0000256" key="1">
    <source>
        <dbReference type="ARBA" id="ARBA00023224"/>
    </source>
</evidence>
<evidence type="ECO:0000256" key="2">
    <source>
        <dbReference type="ARBA" id="ARBA00029447"/>
    </source>
</evidence>
<dbReference type="KEGG" id="geo:Geob_2016"/>
<proteinExistence type="inferred from homology"/>
<dbReference type="SMART" id="SM00304">
    <property type="entry name" value="HAMP"/>
    <property type="match status" value="1"/>
</dbReference>
<sequence>MKRWNLTRKFLAGILATLVLVFSVMSVSLTFYEKNSVMADMNRRGKNLVHFLATIGAEPIVSFNYIYLENYVRDISANDAEIVYAQFLDKQGQALTQLDEKHAARAKAEKEYLLEFTTPVMQNGEQIGMAKIVLSTLNSKAKLRESQLIILGLAAASIVGISLVFYLLFRRLALRPLGKLKGMLEKVADGDLTETLEIRADDEIGEMGRSMNSMLDNLRAIVGKIRETSGQVASAANQISDNSSQLAKAAHSQASASEETSSNMLQMAASIQTVAESANSLAGYADEFSSSIQEMGASSEQVARSADIMATSVSETSSTIEKMTVSNEQVAGSSQVLQQVAGETAVIVEQMAVSIRQVAKNVADADNVAKVAAKEGYAGQQAVQEALAAMQRVAEVIELTAASIVNLGKHSNEIGNIVKVINDIADQTNLLALNATIEAAQAGDAGRGFAVVADEVRKLAKLSFGATKEIGQVIKEVQADTEDSVKYGQKASREARASMELSAKAGNTLANIVKGIEQTSSLMSDISTVTAEHANASSQVLKAVDKMRQSTALVASSAREQAQGNQQIRLAVNNMNQVTQQVNLATREQAKSAKQIVASVDGMASMTQQVANATAEQRKGGEMVVKAVENISELAQENLSSVELLVMSAEELSQQAMDLKGMVAKFRIE</sequence>
<accession>B9M8A6</accession>
<dbReference type="eggNOG" id="COG0840">
    <property type="taxonomic scope" value="Bacteria"/>
</dbReference>
<dbReference type="EMBL" id="CP001390">
    <property type="protein sequence ID" value="ACM20372.1"/>
    <property type="molecule type" value="Genomic_DNA"/>
</dbReference>
<keyword evidence="1 3" id="KW-0807">Transducer</keyword>
<dbReference type="PANTHER" id="PTHR32089">
    <property type="entry name" value="METHYL-ACCEPTING CHEMOTAXIS PROTEIN MCPB"/>
    <property type="match status" value="1"/>
</dbReference>
<dbReference type="CDD" id="cd11386">
    <property type="entry name" value="MCP_signal"/>
    <property type="match status" value="1"/>
</dbReference>
<protein>
    <submittedName>
        <fullName evidence="6">Methyl-accepting chemotaxis sensory transducer, class 40+24H</fullName>
    </submittedName>
</protein>
<dbReference type="OrthoDB" id="5523945at2"/>